<dbReference type="AlphaFoldDB" id="A0A840EM77"/>
<dbReference type="RefSeq" id="WP_281372595.1">
    <property type="nucleotide sequence ID" value="NZ_JACIFO010000001.1"/>
</dbReference>
<reference evidence="1 2" key="1">
    <citation type="submission" date="2020-08" db="EMBL/GenBank/DDBJ databases">
        <title>Genomic Encyclopedia of Type Strains, Phase IV (KMG-IV): sequencing the most valuable type-strain genomes for metagenomic binning, comparative biology and taxonomic classification.</title>
        <authorList>
            <person name="Goeker M."/>
        </authorList>
    </citation>
    <scope>NUCLEOTIDE SEQUENCE [LARGE SCALE GENOMIC DNA]</scope>
    <source>
        <strain evidence="1 2">DSM 29568</strain>
    </source>
</reference>
<protein>
    <submittedName>
        <fullName evidence="1">Uncharacterized protein</fullName>
    </submittedName>
</protein>
<dbReference type="Proteomes" id="UP000553034">
    <property type="component" value="Unassembled WGS sequence"/>
</dbReference>
<organism evidence="1 2">
    <name type="scientific">Mesonia hippocampi</name>
    <dbReference type="NCBI Taxonomy" id="1628250"/>
    <lineage>
        <taxon>Bacteria</taxon>
        <taxon>Pseudomonadati</taxon>
        <taxon>Bacteroidota</taxon>
        <taxon>Flavobacteriia</taxon>
        <taxon>Flavobacteriales</taxon>
        <taxon>Flavobacteriaceae</taxon>
        <taxon>Mesonia</taxon>
    </lineage>
</organism>
<evidence type="ECO:0000313" key="1">
    <source>
        <dbReference type="EMBL" id="MBB4118181.1"/>
    </source>
</evidence>
<accession>A0A840EM77</accession>
<evidence type="ECO:0000313" key="2">
    <source>
        <dbReference type="Proteomes" id="UP000553034"/>
    </source>
</evidence>
<dbReference type="EMBL" id="JACIFO010000001">
    <property type="protein sequence ID" value="MBB4118181.1"/>
    <property type="molecule type" value="Genomic_DNA"/>
</dbReference>
<name>A0A840EM77_9FLAO</name>
<gene>
    <name evidence="1" type="ORF">GGR32_000453</name>
</gene>
<keyword evidence="2" id="KW-1185">Reference proteome</keyword>
<comment type="caution">
    <text evidence="1">The sequence shown here is derived from an EMBL/GenBank/DDBJ whole genome shotgun (WGS) entry which is preliminary data.</text>
</comment>
<proteinExistence type="predicted"/>
<sequence length="43" mass="5001">MVIKNRGSDFELLYADKKSGLKTKLKELHSCSQAKRKQYAEKE</sequence>